<dbReference type="AlphaFoldDB" id="A0ABD2W8H7"/>
<dbReference type="PANTHER" id="PTHR11005">
    <property type="entry name" value="LYSOSOMAL ACID LIPASE-RELATED"/>
    <property type="match status" value="1"/>
</dbReference>
<reference evidence="11 12" key="1">
    <citation type="journal article" date="2024" name="bioRxiv">
        <title>A reference genome for Trichogramma kaykai: A tiny desert-dwelling parasitoid wasp with competing sex-ratio distorters.</title>
        <authorList>
            <person name="Culotta J."/>
            <person name="Lindsey A.R."/>
        </authorList>
    </citation>
    <scope>NUCLEOTIDE SEQUENCE [LARGE SCALE GENOMIC DNA]</scope>
    <source>
        <strain evidence="11 12">KSX58</strain>
    </source>
</reference>
<feature type="active site" description="Nucleophile" evidence="8">
    <location>
        <position position="153"/>
    </location>
</feature>
<dbReference type="PIRSF" id="PIRSF000862">
    <property type="entry name" value="Steryl_ester_lip"/>
    <property type="match status" value="1"/>
</dbReference>
<keyword evidence="12" id="KW-1185">Reference proteome</keyword>
<evidence type="ECO:0000256" key="1">
    <source>
        <dbReference type="ARBA" id="ARBA00010701"/>
    </source>
</evidence>
<dbReference type="Proteomes" id="UP001627154">
    <property type="component" value="Unassembled WGS sequence"/>
</dbReference>
<name>A0ABD2W8H7_9HYME</name>
<evidence type="ECO:0000256" key="5">
    <source>
        <dbReference type="ARBA" id="ARBA00023098"/>
    </source>
</evidence>
<keyword evidence="3 7" id="KW-0378">Hydrolase</keyword>
<dbReference type="EMBL" id="JBJJXI010000123">
    <property type="protein sequence ID" value="KAL3389380.1"/>
    <property type="molecule type" value="Genomic_DNA"/>
</dbReference>
<comment type="caution">
    <text evidence="11">The sequence shown here is derived from an EMBL/GenBank/DDBJ whole genome shotgun (WGS) entry which is preliminary data.</text>
</comment>
<evidence type="ECO:0000256" key="2">
    <source>
        <dbReference type="ARBA" id="ARBA00022729"/>
    </source>
</evidence>
<evidence type="ECO:0000256" key="6">
    <source>
        <dbReference type="ARBA" id="ARBA00023180"/>
    </source>
</evidence>
<dbReference type="FunFam" id="3.40.50.1820:FF:000057">
    <property type="entry name" value="Lipase"/>
    <property type="match status" value="1"/>
</dbReference>
<dbReference type="GO" id="GO:0016042">
    <property type="term" value="P:lipid catabolic process"/>
    <property type="evidence" value="ECO:0007669"/>
    <property type="project" value="UniProtKB-KW"/>
</dbReference>
<dbReference type="Pfam" id="PF04083">
    <property type="entry name" value="Abhydro_lipase"/>
    <property type="match status" value="1"/>
</dbReference>
<feature type="active site" description="Charge relay system" evidence="8">
    <location>
        <position position="327"/>
    </location>
</feature>
<evidence type="ECO:0000313" key="12">
    <source>
        <dbReference type="Proteomes" id="UP001627154"/>
    </source>
</evidence>
<evidence type="ECO:0000256" key="9">
    <source>
        <dbReference type="SAM" id="SignalP"/>
    </source>
</evidence>
<feature type="chain" id="PRO_5044892101" description="Lipase" evidence="9">
    <location>
        <begin position="22"/>
        <end position="407"/>
    </location>
</feature>
<evidence type="ECO:0000259" key="10">
    <source>
        <dbReference type="Pfam" id="PF04083"/>
    </source>
</evidence>
<comment type="similarity">
    <text evidence="1 7">Belongs to the AB hydrolase superfamily. Lipase family.</text>
</comment>
<evidence type="ECO:0000256" key="3">
    <source>
        <dbReference type="ARBA" id="ARBA00022801"/>
    </source>
</evidence>
<dbReference type="InterPro" id="IPR029058">
    <property type="entry name" value="AB_hydrolase_fold"/>
</dbReference>
<keyword evidence="5" id="KW-0443">Lipid metabolism</keyword>
<gene>
    <name evidence="11" type="ORF">TKK_015610</name>
</gene>
<feature type="domain" description="Partial AB-hydrolase lipase" evidence="10">
    <location>
        <begin position="27"/>
        <end position="76"/>
    </location>
</feature>
<feature type="signal peptide" evidence="9">
    <location>
        <begin position="1"/>
        <end position="21"/>
    </location>
</feature>
<dbReference type="InterPro" id="IPR006693">
    <property type="entry name" value="AB_hydrolase_lipase"/>
</dbReference>
<evidence type="ECO:0000256" key="8">
    <source>
        <dbReference type="PIRSR" id="PIRSR000862-1"/>
    </source>
</evidence>
<keyword evidence="2 9" id="KW-0732">Signal</keyword>
<dbReference type="GO" id="GO:0016787">
    <property type="term" value="F:hydrolase activity"/>
    <property type="evidence" value="ECO:0007669"/>
    <property type="project" value="UniProtKB-KW"/>
</dbReference>
<accession>A0ABD2W8H7</accession>
<keyword evidence="4 7" id="KW-0442">Lipid degradation</keyword>
<dbReference type="SUPFAM" id="SSF53474">
    <property type="entry name" value="alpha/beta-Hydrolases"/>
    <property type="match status" value="1"/>
</dbReference>
<organism evidence="11 12">
    <name type="scientific">Trichogramma kaykai</name>
    <dbReference type="NCBI Taxonomy" id="54128"/>
    <lineage>
        <taxon>Eukaryota</taxon>
        <taxon>Metazoa</taxon>
        <taxon>Ecdysozoa</taxon>
        <taxon>Arthropoda</taxon>
        <taxon>Hexapoda</taxon>
        <taxon>Insecta</taxon>
        <taxon>Pterygota</taxon>
        <taxon>Neoptera</taxon>
        <taxon>Endopterygota</taxon>
        <taxon>Hymenoptera</taxon>
        <taxon>Apocrita</taxon>
        <taxon>Proctotrupomorpha</taxon>
        <taxon>Chalcidoidea</taxon>
        <taxon>Trichogrammatidae</taxon>
        <taxon>Trichogramma</taxon>
    </lineage>
</organism>
<dbReference type="InterPro" id="IPR025483">
    <property type="entry name" value="Lipase_euk"/>
</dbReference>
<feature type="active site" description="Charge relay system" evidence="8">
    <location>
        <position position="357"/>
    </location>
</feature>
<evidence type="ECO:0000313" key="11">
    <source>
        <dbReference type="EMBL" id="KAL3389380.1"/>
    </source>
</evidence>
<sequence length="407" mass="47085">MRTSCTLAILIIYCLQNYAHAKLLPEDVIKEENYPVETHSIETEDGYLLTVHRIPNEFGIPVYLQHGILSSSLNWLGIGKRRSLPYYLWDHGFDVWIGNSRGNSYSKGHKSFKITDPEFWDFSWHEVGKYDLPAIISHIVDATKQRIFYIGHSLGVTKFAVMANQKPEVAKHVRATIGLAPAVYEKNIKQPLVRALSRFRKEFKSAAGFLRIHEFFGQNIIFDVMRKNICAIPALGTWACSNFMFFLFGYSPKQLNYDLLPTYLSEFPDGTSVKLFVHWLQQMHTDNFENFDYGRDMNLKMYNSSEPPRYNLTKIETPIAVFYSDNDLITDEKDTTRFYNEIPNKLGLYNVGHSFNHGDFLHGINATELVYQKILDIFLTILIQEEESEAKIVTQSILDVPKYNFIN</sequence>
<dbReference type="Gene3D" id="3.40.50.1820">
    <property type="entry name" value="alpha/beta hydrolase"/>
    <property type="match status" value="1"/>
</dbReference>
<evidence type="ECO:0000256" key="7">
    <source>
        <dbReference type="PIRNR" id="PIRNR000862"/>
    </source>
</evidence>
<proteinExistence type="inferred from homology"/>
<evidence type="ECO:0000256" key="4">
    <source>
        <dbReference type="ARBA" id="ARBA00022963"/>
    </source>
</evidence>
<keyword evidence="6" id="KW-0325">Glycoprotein</keyword>
<protein>
    <recommendedName>
        <fullName evidence="7">Lipase</fullName>
    </recommendedName>
</protein>